<dbReference type="EMBL" id="BSNI01000002">
    <property type="protein sequence ID" value="GLQ17219.1"/>
    <property type="molecule type" value="Genomic_DNA"/>
</dbReference>
<sequence>MYALSNTFKNSDTRRAAFKLVGEFLMIFAVLMIVSQPFAAQAAPDLQVICGEQGVLVVDANGVEQDQNCPDCNKCTDCATPSVWQLATLVDKEQFLAAAQFKADSPSTERRIVTDLIHSQMLRGPPSMTSKVNMLFPNPFPASLVGAFS</sequence>
<organism evidence="1 2">
    <name type="scientific">Maritalea porphyrae</name>
    <dbReference type="NCBI Taxonomy" id="880732"/>
    <lineage>
        <taxon>Bacteria</taxon>
        <taxon>Pseudomonadati</taxon>
        <taxon>Pseudomonadota</taxon>
        <taxon>Alphaproteobacteria</taxon>
        <taxon>Hyphomicrobiales</taxon>
        <taxon>Devosiaceae</taxon>
        <taxon>Maritalea</taxon>
    </lineage>
</organism>
<keyword evidence="2" id="KW-1185">Reference proteome</keyword>
<dbReference type="Proteomes" id="UP001161405">
    <property type="component" value="Unassembled WGS sequence"/>
</dbReference>
<gene>
    <name evidence="1" type="ORF">GCM10007879_14680</name>
</gene>
<reference evidence="1" key="2">
    <citation type="submission" date="2023-01" db="EMBL/GenBank/DDBJ databases">
        <title>Draft genome sequence of Maritalea porphyrae strain NBRC 107169.</title>
        <authorList>
            <person name="Sun Q."/>
            <person name="Mori K."/>
        </authorList>
    </citation>
    <scope>NUCLEOTIDE SEQUENCE</scope>
    <source>
        <strain evidence="1">NBRC 107169</strain>
    </source>
</reference>
<comment type="caution">
    <text evidence="1">The sequence shown here is derived from an EMBL/GenBank/DDBJ whole genome shotgun (WGS) entry which is preliminary data.</text>
</comment>
<proteinExistence type="predicted"/>
<accession>A0ABQ5US80</accession>
<name>A0ABQ5US80_9HYPH</name>
<protein>
    <submittedName>
        <fullName evidence="1">Uncharacterized protein</fullName>
    </submittedName>
</protein>
<reference evidence="1" key="1">
    <citation type="journal article" date="2014" name="Int. J. Syst. Evol. Microbiol.">
        <title>Complete genome of a new Firmicutes species belonging to the dominant human colonic microbiota ('Ruminococcus bicirculans') reveals two chromosomes and a selective capacity to utilize plant glucans.</title>
        <authorList>
            <consortium name="NISC Comparative Sequencing Program"/>
            <person name="Wegmann U."/>
            <person name="Louis P."/>
            <person name="Goesmann A."/>
            <person name="Henrissat B."/>
            <person name="Duncan S.H."/>
            <person name="Flint H.J."/>
        </authorList>
    </citation>
    <scope>NUCLEOTIDE SEQUENCE</scope>
    <source>
        <strain evidence="1">NBRC 107169</strain>
    </source>
</reference>
<evidence type="ECO:0000313" key="1">
    <source>
        <dbReference type="EMBL" id="GLQ17219.1"/>
    </source>
</evidence>
<dbReference type="RefSeq" id="WP_284363193.1">
    <property type="nucleotide sequence ID" value="NZ_BSNI01000002.1"/>
</dbReference>
<evidence type="ECO:0000313" key="2">
    <source>
        <dbReference type="Proteomes" id="UP001161405"/>
    </source>
</evidence>